<dbReference type="SUPFAM" id="SSF56935">
    <property type="entry name" value="Porins"/>
    <property type="match status" value="1"/>
</dbReference>
<dbReference type="GO" id="GO:0006465">
    <property type="term" value="P:signal peptide processing"/>
    <property type="evidence" value="ECO:0007669"/>
    <property type="project" value="InterPro"/>
</dbReference>
<dbReference type="InterPro" id="IPR002142">
    <property type="entry name" value="Peptidase_S49"/>
</dbReference>
<evidence type="ECO:0000256" key="4">
    <source>
        <dbReference type="ARBA" id="ARBA00022801"/>
    </source>
</evidence>
<evidence type="ECO:0000313" key="8">
    <source>
        <dbReference type="EMBL" id="KAK3605141.1"/>
    </source>
</evidence>
<dbReference type="Pfam" id="PF01343">
    <property type="entry name" value="Peptidase_S49"/>
    <property type="match status" value="2"/>
</dbReference>
<comment type="caution">
    <text evidence="8">The sequence shown here is derived from an EMBL/GenBank/DDBJ whole genome shotgun (WGS) entry which is preliminary data.</text>
</comment>
<reference evidence="8" key="1">
    <citation type="journal article" date="2021" name="Genome Biol. Evol.">
        <title>A High-Quality Reference Genome for a Parasitic Bivalve with Doubly Uniparental Inheritance (Bivalvia: Unionida).</title>
        <authorList>
            <person name="Smith C.H."/>
        </authorList>
    </citation>
    <scope>NUCLEOTIDE SEQUENCE</scope>
    <source>
        <strain evidence="8">CHS0354</strain>
    </source>
</reference>
<dbReference type="Gene3D" id="2.40.160.60">
    <property type="entry name" value="Outer membrane protein transport protein (OMPP1/FadL/TodX)"/>
    <property type="match status" value="1"/>
</dbReference>
<dbReference type="Proteomes" id="UP001195483">
    <property type="component" value="Unassembled WGS sequence"/>
</dbReference>
<dbReference type="NCBIfam" id="TIGR00705">
    <property type="entry name" value="SppA_67K"/>
    <property type="match status" value="1"/>
</dbReference>
<evidence type="ECO:0000256" key="2">
    <source>
        <dbReference type="ARBA" id="ARBA00008683"/>
    </source>
</evidence>
<keyword evidence="4" id="KW-0378">Hydrolase</keyword>
<dbReference type="SUPFAM" id="SSF52096">
    <property type="entry name" value="ClpP/crotonase"/>
    <property type="match status" value="2"/>
</dbReference>
<evidence type="ECO:0000256" key="5">
    <source>
        <dbReference type="ARBA" id="ARBA00022825"/>
    </source>
</evidence>
<accession>A0AAE0T7L2</accession>
<dbReference type="GO" id="GO:0016020">
    <property type="term" value="C:membrane"/>
    <property type="evidence" value="ECO:0007669"/>
    <property type="project" value="UniProtKB-SubCell"/>
</dbReference>
<keyword evidence="6" id="KW-0472">Membrane</keyword>
<comment type="subcellular location">
    <subcellularLocation>
        <location evidence="1">Membrane</location>
    </subcellularLocation>
</comment>
<dbReference type="InterPro" id="IPR047217">
    <property type="entry name" value="S49_SppA_67K_type_N"/>
</dbReference>
<dbReference type="InterPro" id="IPR047272">
    <property type="entry name" value="S49_SppA_C"/>
</dbReference>
<protein>
    <recommendedName>
        <fullName evidence="7">Peptidase S49 domain-containing protein</fullName>
    </recommendedName>
</protein>
<reference evidence="8" key="2">
    <citation type="journal article" date="2021" name="Genome Biol. Evol.">
        <title>Developing a high-quality reference genome for a parasitic bivalve with doubly uniparental inheritance (Bivalvia: Unionida).</title>
        <authorList>
            <person name="Smith C.H."/>
        </authorList>
    </citation>
    <scope>NUCLEOTIDE SEQUENCE</scope>
    <source>
        <strain evidence="8">CHS0354</strain>
        <tissue evidence="8">Mantle</tissue>
    </source>
</reference>
<evidence type="ECO:0000259" key="7">
    <source>
        <dbReference type="Pfam" id="PF01343"/>
    </source>
</evidence>
<dbReference type="CDD" id="cd07023">
    <property type="entry name" value="S49_Sppa_N_C"/>
    <property type="match status" value="1"/>
</dbReference>
<sequence>MGGAFTAVSDNYSALYYNPAGLGRMPKSELSASFNYLSPTISTEYLNQKTSAQTSAFSLGNITGAFVIPNKSFNIILAIGYNERKNFAGGNRVTAQSSTETIGRSFVNEYTPSFDENGKLSIQDYGAMAWEVYLQDYDKASGRYTNSVLASTGQVTIKSNLAESGSVGQIVIGLGMEVSKNIFLGVSGSYIFGTYHYKRLHTETANTSAYSNFRELILDESVAINFNGFFFQIGGLIKINAFTVGTTIDFPYYLNITDRSSASLGVVFLNKPDPNAKGVNPGSSLSELKLDYKFLAPIAFRVGISYLIDNEMLLSLDFGYRAYTQGNFSAEDKSLDDNLSKLNSSVKEELNTFGFETALGAEYRFLTIPFIVRVGGNYTAPVYTRNLSGPVTFENGILGFSAGAEYVFGKSISTSLAFRYTYNRNETTLFKRSSIVSENISSYALIASLLSPSKKYWSLVLSIVVVIFVLAIFSIFKQKNASKIGEQSILLLKATSTLPEFHAVSPSPFGSSKESPTFQRLIRQLAEAKIDNRIELVVIEIELETLPAKTFELHDAIKDYRTSGKPIWAFLRYATDLDYMVASACDYVIFEPFGVLEINGLKSQKLYFSKTLKTLGIQMETVRVGKYKSAIEPFTRTSQSKEDEEQDLEMLTSLFNSFTDNIVKNRNIAKDNLINIIENEGLISDDIAKSRGLVDTSLYFNDVKAFISKKFGFSKFEQNEHFIDATEYKDKYSLSSPNQIAVINVMGTISGGSSNENQAGDVSITKSIELASNDPNIKAIIMRVDSPGGSVVSSDKIHHAILQAKKSKPVIVSMSDLAASGGYWVSTAASKIVTHPMSITGSIGIFSLKPNLTEARKKLEIYESTLKKGELADDFSLFKEYSPKAMQAMEKILKTEYDYFVSLVAKSRSKLISDIENISQGRVWLGAKAIEHGLADKLGGFFTAVETAKSLANISEQNVELINFPKQKSFFSRLTENEEETLYTFLLNQISNETTSSMLASYGLLSFSEELFQIKETISLIKNSRASLLHARLPFTLSIE</sequence>
<dbReference type="AlphaFoldDB" id="A0AAE0T7L2"/>
<evidence type="ECO:0000256" key="6">
    <source>
        <dbReference type="ARBA" id="ARBA00023136"/>
    </source>
</evidence>
<reference evidence="8" key="3">
    <citation type="submission" date="2023-05" db="EMBL/GenBank/DDBJ databases">
        <authorList>
            <person name="Smith C.H."/>
        </authorList>
    </citation>
    <scope>NUCLEOTIDE SEQUENCE</scope>
    <source>
        <strain evidence="8">CHS0354</strain>
        <tissue evidence="8">Mantle</tissue>
    </source>
</reference>
<dbReference type="GO" id="GO:0008236">
    <property type="term" value="F:serine-type peptidase activity"/>
    <property type="evidence" value="ECO:0007669"/>
    <property type="project" value="UniProtKB-KW"/>
</dbReference>
<dbReference type="Gene3D" id="3.90.226.10">
    <property type="entry name" value="2-enoyl-CoA Hydratase, Chain A, domain 1"/>
    <property type="match status" value="2"/>
</dbReference>
<dbReference type="PANTHER" id="PTHR33209:SF1">
    <property type="entry name" value="PEPTIDASE S49 DOMAIN-CONTAINING PROTEIN"/>
    <property type="match status" value="1"/>
</dbReference>
<keyword evidence="3" id="KW-0645">Protease</keyword>
<feature type="domain" description="Peptidase S49" evidence="7">
    <location>
        <begin position="561"/>
        <end position="706"/>
    </location>
</feature>
<evidence type="ECO:0000256" key="1">
    <source>
        <dbReference type="ARBA" id="ARBA00004370"/>
    </source>
</evidence>
<dbReference type="InterPro" id="IPR004635">
    <property type="entry name" value="Pept_S49_SppA"/>
</dbReference>
<name>A0AAE0T7L2_9BIVA</name>
<evidence type="ECO:0000256" key="3">
    <source>
        <dbReference type="ARBA" id="ARBA00022670"/>
    </source>
</evidence>
<dbReference type="EMBL" id="JAEAOA010000085">
    <property type="protein sequence ID" value="KAK3605141.1"/>
    <property type="molecule type" value="Genomic_DNA"/>
</dbReference>
<keyword evidence="9" id="KW-1185">Reference proteome</keyword>
<comment type="similarity">
    <text evidence="2">Belongs to the peptidase S49 family.</text>
</comment>
<proteinExistence type="inferred from homology"/>
<dbReference type="PANTHER" id="PTHR33209">
    <property type="entry name" value="PROTEASE 4"/>
    <property type="match status" value="1"/>
</dbReference>
<organism evidence="8 9">
    <name type="scientific">Potamilus streckersoni</name>
    <dbReference type="NCBI Taxonomy" id="2493646"/>
    <lineage>
        <taxon>Eukaryota</taxon>
        <taxon>Metazoa</taxon>
        <taxon>Spiralia</taxon>
        <taxon>Lophotrochozoa</taxon>
        <taxon>Mollusca</taxon>
        <taxon>Bivalvia</taxon>
        <taxon>Autobranchia</taxon>
        <taxon>Heteroconchia</taxon>
        <taxon>Palaeoheterodonta</taxon>
        <taxon>Unionida</taxon>
        <taxon>Unionoidea</taxon>
        <taxon>Unionidae</taxon>
        <taxon>Ambleminae</taxon>
        <taxon>Lampsilini</taxon>
        <taxon>Potamilus</taxon>
    </lineage>
</organism>
<evidence type="ECO:0000313" key="9">
    <source>
        <dbReference type="Proteomes" id="UP001195483"/>
    </source>
</evidence>
<dbReference type="CDD" id="cd07018">
    <property type="entry name" value="S49_SppA_67K_type"/>
    <property type="match status" value="1"/>
</dbReference>
<dbReference type="NCBIfam" id="TIGR00706">
    <property type="entry name" value="SppA_dom"/>
    <property type="match status" value="1"/>
</dbReference>
<feature type="domain" description="Peptidase S49" evidence="7">
    <location>
        <begin position="804"/>
        <end position="954"/>
    </location>
</feature>
<dbReference type="InterPro" id="IPR029045">
    <property type="entry name" value="ClpP/crotonase-like_dom_sf"/>
</dbReference>
<dbReference type="Gene3D" id="6.20.330.10">
    <property type="match status" value="1"/>
</dbReference>
<gene>
    <name evidence="8" type="ORF">CHS0354_000810</name>
</gene>
<keyword evidence="5" id="KW-0720">Serine protease</keyword>
<dbReference type="InterPro" id="IPR004634">
    <property type="entry name" value="Pept_S49_pIV"/>
</dbReference>